<reference evidence="1 2" key="1">
    <citation type="submission" date="2021-05" db="EMBL/GenBank/DDBJ databases">
        <title>Novel species in genus Cellulomonas.</title>
        <authorList>
            <person name="Zhang G."/>
        </authorList>
    </citation>
    <scope>NUCLEOTIDE SEQUENCE [LARGE SCALE GENOMIC DNA]</scope>
    <source>
        <strain evidence="2">zg-ZUI157</strain>
    </source>
</reference>
<dbReference type="Proteomes" id="UP000679335">
    <property type="component" value="Chromosome"/>
</dbReference>
<evidence type="ECO:0000313" key="1">
    <source>
        <dbReference type="EMBL" id="QWC15875.1"/>
    </source>
</evidence>
<evidence type="ECO:0000313" key="2">
    <source>
        <dbReference type="Proteomes" id="UP000679335"/>
    </source>
</evidence>
<organism evidence="1 2">
    <name type="scientific">Cellulomonas dongxiuzhuiae</name>
    <dbReference type="NCBI Taxonomy" id="2819979"/>
    <lineage>
        <taxon>Bacteria</taxon>
        <taxon>Bacillati</taxon>
        <taxon>Actinomycetota</taxon>
        <taxon>Actinomycetes</taxon>
        <taxon>Micrococcales</taxon>
        <taxon>Cellulomonadaceae</taxon>
        <taxon>Cellulomonas</taxon>
    </lineage>
</organism>
<dbReference type="EMBL" id="CP076023">
    <property type="protein sequence ID" value="QWC15875.1"/>
    <property type="molecule type" value="Genomic_DNA"/>
</dbReference>
<protein>
    <submittedName>
        <fullName evidence="1">Uncharacterized protein</fullName>
    </submittedName>
</protein>
<sequence length="45" mass="4682">MQTASLELRGPGSAADSVAEAIAIVEQRIAAQPDPSKYEVIDLVA</sequence>
<name>A0ABX8GIZ3_9CELL</name>
<proteinExistence type="predicted"/>
<gene>
    <name evidence="1" type="ORF">KKR89_16720</name>
</gene>
<keyword evidence="2" id="KW-1185">Reference proteome</keyword>
<accession>A0ABX8GIZ3</accession>
<dbReference type="RefSeq" id="WP_214765631.1">
    <property type="nucleotide sequence ID" value="NZ_CP076023.1"/>
</dbReference>